<name>A0AAX2H6D7_9PSED</name>
<keyword evidence="1" id="KW-0472">Membrane</keyword>
<evidence type="ECO:0000256" key="1">
    <source>
        <dbReference type="SAM" id="Phobius"/>
    </source>
</evidence>
<feature type="transmembrane region" description="Helical" evidence="1">
    <location>
        <begin position="20"/>
        <end position="43"/>
    </location>
</feature>
<sequence length="223" mass="24763">MGAGIDSVDRGRAMKLRNSFQARISLFLALLLLLLMGVVYFAVKTVTITVARDQAEEQLHTGTRVFERFMDLRWRRIQYGLNWLTNDSDFRQAALNGSPAQIEAALQEFEPSIRGSELFVLDLNGRIITSTLKGLPPGQRFPYAKDLRLARRHAQSMLIGVFGQSPLHDGPGRGAHPLARRACGVGDADGRRVCPRAALVEQPGSVIHGPQTGRKWRTQQYSA</sequence>
<keyword evidence="1" id="KW-1133">Transmembrane helix</keyword>
<proteinExistence type="predicted"/>
<evidence type="ECO:0000313" key="2">
    <source>
        <dbReference type="EMBL" id="SOB52086.1"/>
    </source>
</evidence>
<reference evidence="2 3" key="1">
    <citation type="submission" date="2017-08" db="EMBL/GenBank/DDBJ databases">
        <authorList>
            <person name="Chaillou S."/>
        </authorList>
    </citation>
    <scope>NUCLEOTIDE SEQUENCE [LARGE SCALE GENOMIC DNA]</scope>
    <source>
        <strain evidence="2 3">MFPA15A1205</strain>
    </source>
</reference>
<accession>A0AAX2H6D7</accession>
<organism evidence="2 3">
    <name type="scientific">Pseudomonas lundensis</name>
    <dbReference type="NCBI Taxonomy" id="86185"/>
    <lineage>
        <taxon>Bacteria</taxon>
        <taxon>Pseudomonadati</taxon>
        <taxon>Pseudomonadota</taxon>
        <taxon>Gammaproteobacteria</taxon>
        <taxon>Pseudomonadales</taxon>
        <taxon>Pseudomonadaceae</taxon>
        <taxon>Pseudomonas</taxon>
    </lineage>
</organism>
<comment type="caution">
    <text evidence="2">The sequence shown here is derived from an EMBL/GenBank/DDBJ whole genome shotgun (WGS) entry which is preliminary data.</text>
</comment>
<dbReference type="Proteomes" id="UP000219564">
    <property type="component" value="Unassembled WGS sequence"/>
</dbReference>
<dbReference type="AlphaFoldDB" id="A0AAX2H6D7"/>
<gene>
    <name evidence="2" type="ORF">PLUA15_220147</name>
</gene>
<keyword evidence="1" id="KW-0812">Transmembrane</keyword>
<dbReference type="EMBL" id="OBKZ01000015">
    <property type="protein sequence ID" value="SOB52086.1"/>
    <property type="molecule type" value="Genomic_DNA"/>
</dbReference>
<protein>
    <submittedName>
        <fullName evidence="2">Uncharacterized protein</fullName>
    </submittedName>
</protein>
<evidence type="ECO:0000313" key="3">
    <source>
        <dbReference type="Proteomes" id="UP000219564"/>
    </source>
</evidence>